<dbReference type="Pfam" id="PF05819">
    <property type="entry name" value="NolX"/>
    <property type="match status" value="1"/>
</dbReference>
<reference evidence="2 3" key="1">
    <citation type="journal article" date="2018" name="ISME J.">
        <title>Involvement of Burkholderiaceae and sulfurous volatiles in disease-suppressive soils.</title>
        <authorList>
            <person name="Carrion V.J."/>
            <person name="Cordovez V."/>
            <person name="Tyc O."/>
            <person name="Etalo D.W."/>
            <person name="de Bruijn I."/>
            <person name="de Jager V.C."/>
            <person name="Medema M.H."/>
            <person name="Eberl L."/>
            <person name="Raaijmakers J.M."/>
        </authorList>
    </citation>
    <scope>NUCLEOTIDE SEQUENCE [LARGE SCALE GENOMIC DNA]</scope>
    <source>
        <strain evidence="3">mHSR5</strain>
    </source>
</reference>
<evidence type="ECO:0000313" key="2">
    <source>
        <dbReference type="EMBL" id="AXF25809.1"/>
    </source>
</evidence>
<evidence type="ECO:0000256" key="1">
    <source>
        <dbReference type="SAM" id="MobiDB-lite"/>
    </source>
</evidence>
<dbReference type="InterPro" id="IPR008718">
    <property type="entry name" value="NolX"/>
</dbReference>
<proteinExistence type="predicted"/>
<evidence type="ECO:0000313" key="3">
    <source>
        <dbReference type="Proteomes" id="UP000253104"/>
    </source>
</evidence>
<accession>A0A2Z5N8C0</accession>
<name>A0A2Z5N8C0_BURPY</name>
<protein>
    <submittedName>
        <fullName evidence="2">Nodulation protein NOLX</fullName>
    </submittedName>
</protein>
<dbReference type="OrthoDB" id="9801929at2"/>
<sequence length="596" mass="62990">MSLNPLLSPGTPTLLPASLSPSSTAPFPAAEPFDQHMTDTIDATLSRSLGSLVGDDVDAGDDDTSNANANAGSTLPFANPQSSAGTQTDAVPQHVGGMIAPPAAAGSSVTWNGGTLNESELQITAVLDRHKDQCPLSWDSLDDKINDASTPPDLKAALQGLQHDPRLFFAISSQGDGRSGGKIKAKDLTEFSANHPQVAAFNEQKAAAYTQNYIPSDGSGNDQPRAMTESDALRELYRYSDNLPKHLGTDDFKQIVDGDAKTGKTPPQVIAAAQYFVDHQDAWHQLSGGGDRMSKEDFLQAASSSMSLTQSEMDTLATMNRNQHAFFGDGDLTRDKLATMGNDKHLDAKTRDAAKQLQQDPVLFGLVNNTITGYKTHHGFFDFGGGHTVDSGNISNRDFNHFYDNLSAANRAVEKPQTHQAATPEQQDAVADMMMGTADQPEIKSPKHNGGFLEHALNDVLKVGAKALDWAATAMSALSFIPGIGELADLGSAVLESEAQAANILHTAISGGNIKKALAEAGLSLAAQAVGDIAGPEAKIAMRDGLAKTLVEKAANASIDLGMNEAKSYTEGYLNNLKARIEAGPLQRTDTQNVVA</sequence>
<feature type="region of interest" description="Disordered" evidence="1">
    <location>
        <begin position="54"/>
        <end position="88"/>
    </location>
</feature>
<feature type="region of interest" description="Disordered" evidence="1">
    <location>
        <begin position="1"/>
        <end position="32"/>
    </location>
</feature>
<dbReference type="EMBL" id="CP024904">
    <property type="protein sequence ID" value="AXF25809.1"/>
    <property type="molecule type" value="Genomic_DNA"/>
</dbReference>
<organism evidence="2 3">
    <name type="scientific">Burkholderia pyrrocinia</name>
    <name type="common">Pseudomonas pyrrocinia</name>
    <dbReference type="NCBI Taxonomy" id="60550"/>
    <lineage>
        <taxon>Bacteria</taxon>
        <taxon>Pseudomonadati</taxon>
        <taxon>Pseudomonadota</taxon>
        <taxon>Betaproteobacteria</taxon>
        <taxon>Burkholderiales</taxon>
        <taxon>Burkholderiaceae</taxon>
        <taxon>Burkholderia</taxon>
        <taxon>Burkholderia cepacia complex</taxon>
    </lineage>
</organism>
<feature type="compositionally biased region" description="Polar residues" evidence="1">
    <location>
        <begin position="79"/>
        <end position="88"/>
    </location>
</feature>
<gene>
    <name evidence="2" type="ORF">CUJ89_35950</name>
</gene>
<dbReference type="RefSeq" id="WP_114182172.1">
    <property type="nucleotide sequence ID" value="NZ_CP024904.1"/>
</dbReference>
<feature type="compositionally biased region" description="Acidic residues" evidence="1">
    <location>
        <begin position="55"/>
        <end position="64"/>
    </location>
</feature>
<dbReference type="AlphaFoldDB" id="A0A2Z5N8C0"/>
<dbReference type="Proteomes" id="UP000253104">
    <property type="component" value="Chromosome mHSR5_C"/>
</dbReference>